<dbReference type="EC" id="6.3.5.4" evidence="2"/>
<proteinExistence type="predicted"/>
<reference evidence="4 5" key="1">
    <citation type="submission" date="2015-02" db="EMBL/GenBank/DDBJ databases">
        <title>Single-cell genomics of uncultivated deep-branching MTB reveals a conserved set of magnetosome genes.</title>
        <authorList>
            <person name="Kolinko S."/>
            <person name="Richter M."/>
            <person name="Glockner F.O."/>
            <person name="Brachmann A."/>
            <person name="Schuler D."/>
        </authorList>
    </citation>
    <scope>NUCLEOTIDE SEQUENCE [LARGE SCALE GENOMIC DNA]</scope>
    <source>
        <strain evidence="4">SKK-01</strain>
    </source>
</reference>
<protein>
    <recommendedName>
        <fullName evidence="2">asparagine synthase (glutamine-hydrolyzing)</fullName>
        <ecNumber evidence="2">6.3.5.4</ecNumber>
    </recommendedName>
</protein>
<dbReference type="GO" id="GO:0004066">
    <property type="term" value="F:asparagine synthase (glutamine-hydrolyzing) activity"/>
    <property type="evidence" value="ECO:0007669"/>
    <property type="project" value="UniProtKB-EC"/>
</dbReference>
<dbReference type="GO" id="GO:0005829">
    <property type="term" value="C:cytosol"/>
    <property type="evidence" value="ECO:0007669"/>
    <property type="project" value="TreeGrafter"/>
</dbReference>
<dbReference type="AlphaFoldDB" id="A0A0F0CK34"/>
<dbReference type="EMBL" id="JYNY01000525">
    <property type="protein sequence ID" value="KJJ83607.1"/>
    <property type="molecule type" value="Genomic_DNA"/>
</dbReference>
<accession>A0A0F0CK34</accession>
<evidence type="ECO:0000256" key="3">
    <source>
        <dbReference type="ARBA" id="ARBA00048741"/>
    </source>
</evidence>
<evidence type="ECO:0000313" key="4">
    <source>
        <dbReference type="EMBL" id="KJJ83607.1"/>
    </source>
</evidence>
<dbReference type="InterPro" id="IPR051786">
    <property type="entry name" value="ASN_synthetase/amidase"/>
</dbReference>
<organism evidence="4 5">
    <name type="scientific">Candidatus Omnitrophus magneticus</name>
    <dbReference type="NCBI Taxonomy" id="1609969"/>
    <lineage>
        <taxon>Bacteria</taxon>
        <taxon>Pseudomonadati</taxon>
        <taxon>Candidatus Omnitrophota</taxon>
        <taxon>Candidatus Omnitrophus</taxon>
    </lineage>
</organism>
<gene>
    <name evidence="4" type="ORF">OMAG_002525</name>
</gene>
<comment type="pathway">
    <text evidence="1">Amino-acid biosynthesis; L-asparagine biosynthesis; L-asparagine from L-aspartate (L-Gln route): step 1/1.</text>
</comment>
<dbReference type="PANTHER" id="PTHR43284:SF1">
    <property type="entry name" value="ASPARAGINE SYNTHETASE"/>
    <property type="match status" value="1"/>
</dbReference>
<evidence type="ECO:0000256" key="2">
    <source>
        <dbReference type="ARBA" id="ARBA00012737"/>
    </source>
</evidence>
<dbReference type="PANTHER" id="PTHR43284">
    <property type="entry name" value="ASPARAGINE SYNTHETASE (GLUTAMINE-HYDROLYZING)"/>
    <property type="match status" value="1"/>
</dbReference>
<sequence length="85" mass="10100">PNTIFKDIFNLSKGHMLIYQNANVKIKQYWDIDTGKMIAMDEDIIKGRVWEMFDETVKLHMYSDVWLRIFVSCGVYSSTILEWMS</sequence>
<comment type="caution">
    <text evidence="4">The sequence shown here is derived from an EMBL/GenBank/DDBJ whole genome shotgun (WGS) entry which is preliminary data.</text>
</comment>
<feature type="non-terminal residue" evidence="4">
    <location>
        <position position="1"/>
    </location>
</feature>
<name>A0A0F0CK34_9BACT</name>
<evidence type="ECO:0000313" key="5">
    <source>
        <dbReference type="Proteomes" id="UP000033428"/>
    </source>
</evidence>
<comment type="catalytic activity">
    <reaction evidence="3">
        <text>L-aspartate + L-glutamine + ATP + H2O = L-asparagine + L-glutamate + AMP + diphosphate + H(+)</text>
        <dbReference type="Rhea" id="RHEA:12228"/>
        <dbReference type="ChEBI" id="CHEBI:15377"/>
        <dbReference type="ChEBI" id="CHEBI:15378"/>
        <dbReference type="ChEBI" id="CHEBI:29985"/>
        <dbReference type="ChEBI" id="CHEBI:29991"/>
        <dbReference type="ChEBI" id="CHEBI:30616"/>
        <dbReference type="ChEBI" id="CHEBI:33019"/>
        <dbReference type="ChEBI" id="CHEBI:58048"/>
        <dbReference type="ChEBI" id="CHEBI:58359"/>
        <dbReference type="ChEBI" id="CHEBI:456215"/>
        <dbReference type="EC" id="6.3.5.4"/>
    </reaction>
</comment>
<dbReference type="Proteomes" id="UP000033428">
    <property type="component" value="Unassembled WGS sequence"/>
</dbReference>
<keyword evidence="5" id="KW-1185">Reference proteome</keyword>
<evidence type="ECO:0000256" key="1">
    <source>
        <dbReference type="ARBA" id="ARBA00005187"/>
    </source>
</evidence>